<dbReference type="SUPFAM" id="SSF56645">
    <property type="entry name" value="Acyl-CoA dehydrogenase NM domain-like"/>
    <property type="match status" value="1"/>
</dbReference>
<dbReference type="PANTHER" id="PTHR42803">
    <property type="entry name" value="ACYL-COA DEHYDROGENASE"/>
    <property type="match status" value="1"/>
</dbReference>
<feature type="domain" description="Acyl-CoA oxidase/dehydrogenase middle" evidence="8">
    <location>
        <begin position="161"/>
        <end position="270"/>
    </location>
</feature>
<dbReference type="InterPro" id="IPR013786">
    <property type="entry name" value="AcylCoA_DH/ox_N"/>
</dbReference>
<sequence length="590" mass="62858">MTYQAPIEEILDCLENGVDIGSLAGRAGFENYDDELLKPVLEEAGKLASEVLAPINSLGDQVGAVLKGNRVVLPDSFASAFETYRDGGWIGLSFPESWGGQSMPRTLALAVTEMVHSANLSFGLCPILSQGAIEALLAHGSEDLKQTYLEKLISGQWTGTMNLTEPQAGSDVGALTTKAVPNEDGTYAISGQKIYITWGEHDCAENIVHLVLARLEGAPKGSKGISLFVVPKFLPDAEGNPGDRNGVKCIGLEKKIGIHASPTCVMEYQNATGWLVGEENRGLACMFTMMNAARLNVGLQGVGASEAAYQAALSYAKERKQGASADWKGEGAAPILYHADVRRNLLEIKAKAMASRHICYACAMAGDLSVSETDPEKKAAYKLREDILTPIAKAWSTDAAVEATSVGVQIHGGMGFMSETLGAQLFKDVRITPIYEGTNGIQAADLVGRKLSLANGAGIRELLDEIHSSVEDGRQSNQPVVVKAADRLRDATEALEAATEWMMEKLKTNKSEALSAATPYLALFGDVLGGHYLLSAELKRGRKGAHGKKLTPVLGFYAENVLPLARGKSAALIGEVDFTAEEVLALFEAS</sequence>
<gene>
    <name evidence="11" type="ORF">ACFQDM_17135</name>
</gene>
<keyword evidence="12" id="KW-1185">Reference proteome</keyword>
<dbReference type="RefSeq" id="WP_377381277.1">
    <property type="nucleotide sequence ID" value="NZ_JBHSSW010000066.1"/>
</dbReference>
<accession>A0ABW1SEZ8</accession>
<feature type="domain" description="Acyl-CoA dehydrogenase/oxidase C-terminal" evidence="7">
    <location>
        <begin position="280"/>
        <end position="446"/>
    </location>
</feature>
<dbReference type="InterPro" id="IPR037069">
    <property type="entry name" value="AcylCoA_DH/ox_N_sf"/>
</dbReference>
<protein>
    <submittedName>
        <fullName evidence="11">Acyl-CoA dehydrogenase</fullName>
        <ecNumber evidence="11">1.3.8.-</ecNumber>
    </submittedName>
</protein>
<evidence type="ECO:0000259" key="7">
    <source>
        <dbReference type="Pfam" id="PF00441"/>
    </source>
</evidence>
<evidence type="ECO:0000259" key="10">
    <source>
        <dbReference type="Pfam" id="PF12806"/>
    </source>
</evidence>
<proteinExistence type="inferred from homology"/>
<evidence type="ECO:0000256" key="2">
    <source>
        <dbReference type="ARBA" id="ARBA00009347"/>
    </source>
</evidence>
<name>A0ABW1SEZ8_9PROT</name>
<feature type="domain" description="Acyl-CoA dehydrogenase/oxidase N-terminal" evidence="9">
    <location>
        <begin position="81"/>
        <end position="156"/>
    </location>
</feature>
<dbReference type="InterPro" id="IPR036250">
    <property type="entry name" value="AcylCo_DH-like_C"/>
</dbReference>
<evidence type="ECO:0000313" key="12">
    <source>
        <dbReference type="Proteomes" id="UP001596303"/>
    </source>
</evidence>
<dbReference type="InterPro" id="IPR009075">
    <property type="entry name" value="AcylCo_DH/oxidase_C"/>
</dbReference>
<dbReference type="EC" id="1.3.8.-" evidence="11"/>
<dbReference type="PANTHER" id="PTHR42803:SF1">
    <property type="entry name" value="BROAD-SPECIFICITY LINEAR ACYL-COA DEHYDROGENASE FADE5"/>
    <property type="match status" value="1"/>
</dbReference>
<reference evidence="12" key="1">
    <citation type="journal article" date="2019" name="Int. J. Syst. Evol. Microbiol.">
        <title>The Global Catalogue of Microorganisms (GCM) 10K type strain sequencing project: providing services to taxonomists for standard genome sequencing and annotation.</title>
        <authorList>
            <consortium name="The Broad Institute Genomics Platform"/>
            <consortium name="The Broad Institute Genome Sequencing Center for Infectious Disease"/>
            <person name="Wu L."/>
            <person name="Ma J."/>
        </authorList>
    </citation>
    <scope>NUCLEOTIDE SEQUENCE [LARGE SCALE GENOMIC DNA]</scope>
    <source>
        <strain evidence="12">CGMCC-1.15741</strain>
    </source>
</reference>
<dbReference type="Pfam" id="PF00441">
    <property type="entry name" value="Acyl-CoA_dh_1"/>
    <property type="match status" value="1"/>
</dbReference>
<evidence type="ECO:0000256" key="1">
    <source>
        <dbReference type="ARBA" id="ARBA00001974"/>
    </source>
</evidence>
<dbReference type="SUPFAM" id="SSF47203">
    <property type="entry name" value="Acyl-CoA dehydrogenase C-terminal domain-like"/>
    <property type="match status" value="1"/>
</dbReference>
<keyword evidence="5 6" id="KW-0560">Oxidoreductase</keyword>
<dbReference type="Pfam" id="PF12806">
    <property type="entry name" value="Acyl-CoA_dh_C"/>
    <property type="match status" value="1"/>
</dbReference>
<evidence type="ECO:0000313" key="11">
    <source>
        <dbReference type="EMBL" id="MFC6199806.1"/>
    </source>
</evidence>
<evidence type="ECO:0000259" key="9">
    <source>
        <dbReference type="Pfam" id="PF02771"/>
    </source>
</evidence>
<dbReference type="Gene3D" id="1.20.140.10">
    <property type="entry name" value="Butyryl-CoA Dehydrogenase, subunit A, domain 3"/>
    <property type="match status" value="1"/>
</dbReference>
<keyword evidence="3 6" id="KW-0285">Flavoprotein</keyword>
<comment type="similarity">
    <text evidence="2 6">Belongs to the acyl-CoA dehydrogenase family.</text>
</comment>
<dbReference type="Gene3D" id="1.10.540.10">
    <property type="entry name" value="Acyl-CoA dehydrogenase/oxidase, N-terminal domain"/>
    <property type="match status" value="1"/>
</dbReference>
<evidence type="ECO:0000256" key="5">
    <source>
        <dbReference type="ARBA" id="ARBA00023002"/>
    </source>
</evidence>
<dbReference type="InterPro" id="IPR025878">
    <property type="entry name" value="Acyl-CoA_dh-like_C_dom"/>
</dbReference>
<evidence type="ECO:0000259" key="8">
    <source>
        <dbReference type="Pfam" id="PF02770"/>
    </source>
</evidence>
<dbReference type="InterPro" id="IPR052166">
    <property type="entry name" value="Diverse_Acyl-CoA_DH"/>
</dbReference>
<dbReference type="InterPro" id="IPR046373">
    <property type="entry name" value="Acyl-CoA_Oxase/DH_mid-dom_sf"/>
</dbReference>
<organism evidence="11 12">
    <name type="scientific">Ponticaulis profundi</name>
    <dbReference type="NCBI Taxonomy" id="2665222"/>
    <lineage>
        <taxon>Bacteria</taxon>
        <taxon>Pseudomonadati</taxon>
        <taxon>Pseudomonadota</taxon>
        <taxon>Alphaproteobacteria</taxon>
        <taxon>Hyphomonadales</taxon>
        <taxon>Hyphomonadaceae</taxon>
        <taxon>Ponticaulis</taxon>
    </lineage>
</organism>
<comment type="caution">
    <text evidence="11">The sequence shown here is derived from an EMBL/GenBank/DDBJ whole genome shotgun (WGS) entry which is preliminary data.</text>
</comment>
<evidence type="ECO:0000256" key="4">
    <source>
        <dbReference type="ARBA" id="ARBA00022827"/>
    </source>
</evidence>
<dbReference type="Proteomes" id="UP001596303">
    <property type="component" value="Unassembled WGS sequence"/>
</dbReference>
<evidence type="ECO:0000256" key="3">
    <source>
        <dbReference type="ARBA" id="ARBA00022630"/>
    </source>
</evidence>
<dbReference type="Pfam" id="PF02771">
    <property type="entry name" value="Acyl-CoA_dh_N"/>
    <property type="match status" value="1"/>
</dbReference>
<feature type="domain" description="Acetyl-CoA dehydrogenase-like C-terminal" evidence="10">
    <location>
        <begin position="463"/>
        <end position="572"/>
    </location>
</feature>
<evidence type="ECO:0000256" key="6">
    <source>
        <dbReference type="RuleBase" id="RU362125"/>
    </source>
</evidence>
<dbReference type="Pfam" id="PF02770">
    <property type="entry name" value="Acyl-CoA_dh_M"/>
    <property type="match status" value="1"/>
</dbReference>
<dbReference type="InterPro" id="IPR009100">
    <property type="entry name" value="AcylCoA_DH/oxidase_NM_dom_sf"/>
</dbReference>
<dbReference type="GO" id="GO:0016491">
    <property type="term" value="F:oxidoreductase activity"/>
    <property type="evidence" value="ECO:0007669"/>
    <property type="project" value="UniProtKB-KW"/>
</dbReference>
<dbReference type="EMBL" id="JBHSSW010000066">
    <property type="protein sequence ID" value="MFC6199806.1"/>
    <property type="molecule type" value="Genomic_DNA"/>
</dbReference>
<keyword evidence="4 6" id="KW-0274">FAD</keyword>
<dbReference type="Gene3D" id="2.40.110.10">
    <property type="entry name" value="Butyryl-CoA Dehydrogenase, subunit A, domain 2"/>
    <property type="match status" value="1"/>
</dbReference>
<comment type="cofactor">
    <cofactor evidence="1 6">
        <name>FAD</name>
        <dbReference type="ChEBI" id="CHEBI:57692"/>
    </cofactor>
</comment>
<dbReference type="InterPro" id="IPR006091">
    <property type="entry name" value="Acyl-CoA_Oxase/DH_mid-dom"/>
</dbReference>